<protein>
    <submittedName>
        <fullName evidence="2">Uncharacterized protein LOC142182298</fullName>
    </submittedName>
</protein>
<gene>
    <name evidence="2" type="primary">LOC142182298</name>
</gene>
<reference evidence="1" key="1">
    <citation type="journal article" date="2014" name="Nat. Commun.">
        <title>The tobacco genome sequence and its comparison with those of tomato and potato.</title>
        <authorList>
            <person name="Sierro N."/>
            <person name="Battey J.N."/>
            <person name="Ouadi S."/>
            <person name="Bakaher N."/>
            <person name="Bovet L."/>
            <person name="Willig A."/>
            <person name="Goepfert S."/>
            <person name="Peitsch M.C."/>
            <person name="Ivanov N.V."/>
        </authorList>
    </citation>
    <scope>NUCLEOTIDE SEQUENCE [LARGE SCALE GENOMIC DNA]</scope>
</reference>
<dbReference type="Proteomes" id="UP000790787">
    <property type="component" value="Chromosome 6"/>
</dbReference>
<accession>A0AC58USZ4</accession>
<keyword evidence="1" id="KW-1185">Reference proteome</keyword>
<evidence type="ECO:0000313" key="2">
    <source>
        <dbReference type="RefSeq" id="XP_075112617.1"/>
    </source>
</evidence>
<dbReference type="RefSeq" id="XP_075112617.1">
    <property type="nucleotide sequence ID" value="XM_075256516.1"/>
</dbReference>
<organism evidence="1 2">
    <name type="scientific">Nicotiana tabacum</name>
    <name type="common">Common tobacco</name>
    <dbReference type="NCBI Taxonomy" id="4097"/>
    <lineage>
        <taxon>Eukaryota</taxon>
        <taxon>Viridiplantae</taxon>
        <taxon>Streptophyta</taxon>
        <taxon>Embryophyta</taxon>
        <taxon>Tracheophyta</taxon>
        <taxon>Spermatophyta</taxon>
        <taxon>Magnoliopsida</taxon>
        <taxon>eudicotyledons</taxon>
        <taxon>Gunneridae</taxon>
        <taxon>Pentapetalae</taxon>
        <taxon>asterids</taxon>
        <taxon>lamiids</taxon>
        <taxon>Solanales</taxon>
        <taxon>Solanaceae</taxon>
        <taxon>Nicotianoideae</taxon>
        <taxon>Nicotianeae</taxon>
        <taxon>Nicotiana</taxon>
    </lineage>
</organism>
<proteinExistence type="predicted"/>
<name>A0AC58USZ4_TOBAC</name>
<reference evidence="2" key="2">
    <citation type="submission" date="2025-08" db="UniProtKB">
        <authorList>
            <consortium name="RefSeq"/>
        </authorList>
    </citation>
    <scope>IDENTIFICATION</scope>
    <source>
        <tissue evidence="2">Leaf</tissue>
    </source>
</reference>
<evidence type="ECO:0000313" key="1">
    <source>
        <dbReference type="Proteomes" id="UP000790787"/>
    </source>
</evidence>
<sequence>MSLMQCDLIFYRTFNMASSSNRTDESVDESQAQYNVVPHPQGGNEELLPDLNHPRVSGNEMGSNSRAMSHNTPFMTPPFQQMAEFFRHLARTMSEPSEMNFEKMRKMGGVEFEGTTDPTVAEQWLEHMERVFEQLECTNAAKFKYAISLLQKDAYDWWVSVPNAKAKPPVLTWDDFVKSFRAKYVPPIYCDAKKKEFLNLKQGSMSIAEYQQNFLRLSRYAKGIIDGERDKCRRFEEGLNGYIRKSVAIFQLEDFSKLISAALTWERIDKEEASRRENRFRKGNSDYGGPSKKGKFDYFNTESTHKSLHHKQNKSNFSTASTPSYAQGKTHTPTCAQCGKNHYGACRRASSACFNCGSMDHKVKDCPNPNPLSYTHTEGSVQKPITTHSQANGSARPRNMQAAGSSVANQAGGSRAAARVYAMRQKNDQDGPDVVAGKFHLFGISVVTLFDPGSSHSYVCSSLAFPDTVKSVRVDFDVLVTSPLGHQAVVNRIYRDCPFMIQNLVFLVDLLEIPFRDYDVIIGMDWLHRHHALVDCRLKQVTFRTPAYSHMVVQGETSLSSNIISAVLARKMICQGCDAYLAHIVDTRLRSPSLKDIPTVCDFPDVFPDDLPGLPPEREIEFPIDLLRVREQDVPKTAFRTRYGHYEFLVMPFGLTNAPTAFMDLMNRVFKPYLDQFVVVFIDDILVYYKNREDHDKHIRIVMQILKERQLYTKLSKCEFWLNEVAFLGHIVSSEGVKVDPSKIQAIVDWKLPKTPTKIRSFLGLAGYYRRFVKGFSIIASPLTKLLGKDAKFVWDDKCQESFEKFKSLLTQAPILSLPSEVKDYVVYSDASHRGLGCVLMQEGKVIAYASRNLKSHELNYPTHDLELAAIVFALKIWRHYLYGEKCHIFTDHKSLKYLGTQKELNLRQRKWLELIKDYDCTIDYHPGKANVVADALSRNSLASLTLSPLPLLLELRAMNVCLSFNSNGSIIANLQVKLVLLEQVQEAQKLDEKLVKRVEEVQNGRESNFSLRKDGTLFYKNRLCVPNDDELRKQILIEAHSSPYAMHPGGTKMYQTIKEHYWWSGMKKDIAEFISKCLVCQQIKVEHQVPAGLLQPLSILAWKWEGITMDFVSGLPRTQRNHDAIWVIVDRLTKSAHFLAIRMDYSLERLAELYINEIVKLHGIPVSIVSDRDPRFTSRFWSSLQEALGSSYQSSIGMPPYEALYGRKCRMPLCWNEVGERKLWVLRLCNKLKIRQKSYADLKRREIEHQVGDKVFLKVSSWKKIMRFGQKGKLSPRFIGPYEILERIGLVAYKLALPPELDPSHVLPIESIEVNPDLTYEEEPIQILAREIKELRNKRIPLVKVLWRNHSGEEATWEREEDMRVQYPHLFRD</sequence>